<feature type="region of interest" description="Disordered" evidence="1">
    <location>
        <begin position="169"/>
        <end position="195"/>
    </location>
</feature>
<name>A0ABS3D8N9_9BACT</name>
<evidence type="ECO:0000313" key="3">
    <source>
        <dbReference type="Proteomes" id="UP000664052"/>
    </source>
</evidence>
<evidence type="ECO:0000313" key="2">
    <source>
        <dbReference type="EMBL" id="MBN8228013.1"/>
    </source>
</evidence>
<comment type="caution">
    <text evidence="2">The sequence shown here is derived from an EMBL/GenBank/DDBJ whole genome shotgun (WGS) entry which is preliminary data.</text>
</comment>
<dbReference type="RefSeq" id="WP_207050858.1">
    <property type="nucleotide sequence ID" value="NZ_JAFIMU010000006.1"/>
</dbReference>
<sequence>MIQNLPTGRGNTPSVHGVSTAPKVVYDAGESLKRAVQSVLTNDTNGHIKATTAQLESTLRQNGIKDTRFVGQLLYSFRGVQQGVPGDLQKFKQAVQMARTVGALGPRGATSLLGMVNEAAQRQTQKANVDNSILNVKNQPAQRKPFESVFESVLPKPPRSIGADLFENAPQRKPQGQAPVQAQQTAPAKQPEAVSPAVNRAITSIDIASKSLPSGLLKESLAAVYTAAKLVVDAKTMGDKETHQRAIIDLTGKTFKLIGEIAKTLGQHPELAEKAAGQLGNVAKVLGDKIAKPLKALEYASRAFAGETLDGTPVDKKKRVDAAYELISMPLPPVAQAAALIVKEEIQALYTYLGVPGQRSIETIGLKGLFNGKSPEQIKADIRALPTTDAASANGTVRKLLTFFPNTGAFGASRATANDLWRKAISIEMKPFADELQGMVTLDKKFRALPEVRRTQVAERMKDAAIRFIDDQLTDARGNW</sequence>
<protein>
    <submittedName>
        <fullName evidence="2">Uncharacterized protein</fullName>
    </submittedName>
</protein>
<gene>
    <name evidence="2" type="ORF">JYK02_10885</name>
</gene>
<keyword evidence="3" id="KW-1185">Reference proteome</keyword>
<feature type="compositionally biased region" description="Low complexity" evidence="1">
    <location>
        <begin position="174"/>
        <end position="193"/>
    </location>
</feature>
<reference evidence="2 3" key="1">
    <citation type="submission" date="2021-02" db="EMBL/GenBank/DDBJ databases">
        <title>De Novo genome assembly of isolated myxobacteria.</title>
        <authorList>
            <person name="Stevens D.C."/>
        </authorList>
    </citation>
    <scope>NUCLEOTIDE SEQUENCE [LARGE SCALE GENOMIC DNA]</scope>
    <source>
        <strain evidence="2 3">ATCC 29039</strain>
    </source>
</reference>
<dbReference type="EMBL" id="JAFIMU010000006">
    <property type="protein sequence ID" value="MBN8228013.1"/>
    <property type="molecule type" value="Genomic_DNA"/>
</dbReference>
<proteinExistence type="predicted"/>
<accession>A0ABS3D8N9</accession>
<evidence type="ECO:0000256" key="1">
    <source>
        <dbReference type="SAM" id="MobiDB-lite"/>
    </source>
</evidence>
<organism evidence="2 3">
    <name type="scientific">Corallococcus macrosporus</name>
    <dbReference type="NCBI Taxonomy" id="35"/>
    <lineage>
        <taxon>Bacteria</taxon>
        <taxon>Pseudomonadati</taxon>
        <taxon>Myxococcota</taxon>
        <taxon>Myxococcia</taxon>
        <taxon>Myxococcales</taxon>
        <taxon>Cystobacterineae</taxon>
        <taxon>Myxococcaceae</taxon>
        <taxon>Corallococcus</taxon>
    </lineage>
</organism>
<dbReference type="Proteomes" id="UP000664052">
    <property type="component" value="Unassembled WGS sequence"/>
</dbReference>